<dbReference type="EMBL" id="BJXB01000016">
    <property type="protein sequence ID" value="GEM47946.1"/>
    <property type="molecule type" value="Genomic_DNA"/>
</dbReference>
<accession>A0A511N680</accession>
<evidence type="ECO:0000313" key="3">
    <source>
        <dbReference type="Proteomes" id="UP000321306"/>
    </source>
</evidence>
<dbReference type="GO" id="GO:0046677">
    <property type="term" value="P:response to antibiotic"/>
    <property type="evidence" value="ECO:0007669"/>
    <property type="project" value="InterPro"/>
</dbReference>
<organism evidence="2 3">
    <name type="scientific">Deinococcus cellulosilyticus (strain DSM 18568 / NBRC 106333 / KACC 11606 / 5516J-15)</name>
    <dbReference type="NCBI Taxonomy" id="1223518"/>
    <lineage>
        <taxon>Bacteria</taxon>
        <taxon>Thermotogati</taxon>
        <taxon>Deinococcota</taxon>
        <taxon>Deinococci</taxon>
        <taxon>Deinococcales</taxon>
        <taxon>Deinococcaceae</taxon>
        <taxon>Deinococcus</taxon>
    </lineage>
</organism>
<proteinExistence type="predicted"/>
<name>A0A511N680_DEIC1</name>
<gene>
    <name evidence="2" type="ORF">DC3_35810</name>
</gene>
<keyword evidence="3" id="KW-1185">Reference proteome</keyword>
<dbReference type="Pfam" id="PF13354">
    <property type="entry name" value="Beta-lactamase2"/>
    <property type="match status" value="1"/>
</dbReference>
<dbReference type="PANTHER" id="PTHR35333">
    <property type="entry name" value="BETA-LACTAMASE"/>
    <property type="match status" value="1"/>
</dbReference>
<dbReference type="InterPro" id="IPR012338">
    <property type="entry name" value="Beta-lactam/transpept-like"/>
</dbReference>
<keyword evidence="2" id="KW-0378">Hydrolase</keyword>
<dbReference type="GO" id="GO:0008800">
    <property type="term" value="F:beta-lactamase activity"/>
    <property type="evidence" value="ECO:0007669"/>
    <property type="project" value="InterPro"/>
</dbReference>
<dbReference type="SUPFAM" id="SSF56601">
    <property type="entry name" value="beta-lactamase/transpeptidase-like"/>
    <property type="match status" value="1"/>
</dbReference>
<dbReference type="AlphaFoldDB" id="A0A511N680"/>
<dbReference type="GO" id="GO:0030655">
    <property type="term" value="P:beta-lactam antibiotic catabolic process"/>
    <property type="evidence" value="ECO:0007669"/>
    <property type="project" value="InterPro"/>
</dbReference>
<dbReference type="InterPro" id="IPR045155">
    <property type="entry name" value="Beta-lactam_cat"/>
</dbReference>
<feature type="domain" description="Beta-lactamase class A catalytic" evidence="1">
    <location>
        <begin position="109"/>
        <end position="366"/>
    </location>
</feature>
<reference evidence="2 3" key="1">
    <citation type="submission" date="2019-07" db="EMBL/GenBank/DDBJ databases">
        <title>Whole genome shotgun sequence of Deinococcus cellulosilyticus NBRC 106333.</title>
        <authorList>
            <person name="Hosoyama A."/>
            <person name="Uohara A."/>
            <person name="Ohji S."/>
            <person name="Ichikawa N."/>
        </authorList>
    </citation>
    <scope>NUCLEOTIDE SEQUENCE [LARGE SCALE GENOMIC DNA]</scope>
    <source>
        <strain evidence="2 3">NBRC 106333</strain>
    </source>
</reference>
<evidence type="ECO:0000313" key="2">
    <source>
        <dbReference type="EMBL" id="GEM47946.1"/>
    </source>
</evidence>
<dbReference type="Proteomes" id="UP000321306">
    <property type="component" value="Unassembled WGS sequence"/>
</dbReference>
<comment type="caution">
    <text evidence="2">The sequence shown here is derived from an EMBL/GenBank/DDBJ whole genome shotgun (WGS) entry which is preliminary data.</text>
</comment>
<dbReference type="InterPro" id="IPR000871">
    <property type="entry name" value="Beta-lactam_class-A"/>
</dbReference>
<protein>
    <submittedName>
        <fullName evidence="2">Serine hydrolase</fullName>
    </submittedName>
</protein>
<sequence length="421" mass="46966">MLPFCIFCDFFEYDESLMWTKISIGVLAVTLASLSWMLTPLGGQQEASSLPQLTPVAQAAPVHVQKPVCYAFQPRNIPHVDAPTPPSRLQGKLGLFVAEVDPVTLAFKRVVSRDANSSFPLASTYKQAVMYELARQVDQGEVSLKEIFDVTQSNHSLGEFPYDGSDVNTLAVRMIKNSDNTATDILQRRVGLRKVQANIDALNLCKTRMIMTTKGWWTAQASMSPMFPKNREALLKAAEEYGKLRGEALYQKAEALDQDAQKVFWLDLDKAITRYFESDRYDPRVDLNTHNVSTPAELAVFLSHEFLRNGLNPQTDKWFREVMATAPNGSRLALPHEYFGGKGGNGWRILTYSGYLLGKDGKHYVYAFLNQESGHTYTMRDTGAAFIWINQAFKALQALPEASPPALQASPQGNAERGTPQ</sequence>
<dbReference type="PANTHER" id="PTHR35333:SF4">
    <property type="entry name" value="SLR0121 PROTEIN"/>
    <property type="match status" value="1"/>
</dbReference>
<evidence type="ECO:0000259" key="1">
    <source>
        <dbReference type="Pfam" id="PF13354"/>
    </source>
</evidence>
<dbReference type="Gene3D" id="3.40.710.10">
    <property type="entry name" value="DD-peptidase/beta-lactamase superfamily"/>
    <property type="match status" value="1"/>
</dbReference>